<keyword evidence="2" id="KW-1185">Reference proteome</keyword>
<organism evidence="1 2">
    <name type="scientific">Pieris brassicae</name>
    <name type="common">White butterfly</name>
    <name type="synonym">Large white butterfly</name>
    <dbReference type="NCBI Taxonomy" id="7116"/>
    <lineage>
        <taxon>Eukaryota</taxon>
        <taxon>Metazoa</taxon>
        <taxon>Ecdysozoa</taxon>
        <taxon>Arthropoda</taxon>
        <taxon>Hexapoda</taxon>
        <taxon>Insecta</taxon>
        <taxon>Pterygota</taxon>
        <taxon>Neoptera</taxon>
        <taxon>Endopterygota</taxon>
        <taxon>Lepidoptera</taxon>
        <taxon>Glossata</taxon>
        <taxon>Ditrysia</taxon>
        <taxon>Papilionoidea</taxon>
        <taxon>Pieridae</taxon>
        <taxon>Pierinae</taxon>
        <taxon>Pieris</taxon>
    </lineage>
</organism>
<sequence length="147" mass="16733">MSCDKNREKMPTDYKRKTDRGMASREIYDLAAEEVTLRQKSLRDAASSYNLNHTSLYRYIKKKTAYEANEIATSPTVGYPEKTVFTASEEKILCDYLLNCAAANFGLKTKEARSFAYRLAVEYNKKNPSSWTEHEMGAVFGMQKPGS</sequence>
<comment type="caution">
    <text evidence="1">The sequence shown here is derived from an EMBL/GenBank/DDBJ whole genome shotgun (WGS) entry which is preliminary data.</text>
</comment>
<proteinExistence type="predicted"/>
<evidence type="ECO:0000313" key="2">
    <source>
        <dbReference type="Proteomes" id="UP001152562"/>
    </source>
</evidence>
<name>A0A9P0XH63_PIEBR</name>
<dbReference type="AlphaFoldDB" id="A0A9P0XH63"/>
<accession>A0A9P0XH63</accession>
<evidence type="ECO:0008006" key="3">
    <source>
        <dbReference type="Google" id="ProtNLM"/>
    </source>
</evidence>
<dbReference type="EMBL" id="CALOZG010000040">
    <property type="protein sequence ID" value="CAH4034358.1"/>
    <property type="molecule type" value="Genomic_DNA"/>
</dbReference>
<evidence type="ECO:0000313" key="1">
    <source>
        <dbReference type="EMBL" id="CAH4034358.1"/>
    </source>
</evidence>
<gene>
    <name evidence="1" type="ORF">PIBRA_LOCUS10544</name>
</gene>
<reference evidence="1" key="1">
    <citation type="submission" date="2022-05" db="EMBL/GenBank/DDBJ databases">
        <authorList>
            <person name="Okamura Y."/>
        </authorList>
    </citation>
    <scope>NUCLEOTIDE SEQUENCE</scope>
</reference>
<protein>
    <recommendedName>
        <fullName evidence="3">HTH psq-type domain-containing protein</fullName>
    </recommendedName>
</protein>
<dbReference type="Proteomes" id="UP001152562">
    <property type="component" value="Unassembled WGS sequence"/>
</dbReference>